<reference evidence="9" key="1">
    <citation type="submission" date="2023-02" db="EMBL/GenBank/DDBJ databases">
        <authorList>
            <person name="Palmer J.M."/>
        </authorList>
    </citation>
    <scope>NUCLEOTIDE SEQUENCE</scope>
    <source>
        <strain evidence="9">FW57</strain>
    </source>
</reference>
<name>A0AAD4F5W5_9PEZI</name>
<feature type="transmembrane region" description="Helical" evidence="7">
    <location>
        <begin position="12"/>
        <end position="33"/>
    </location>
</feature>
<feature type="domain" description="Rhodopsin" evidence="8">
    <location>
        <begin position="29"/>
        <end position="255"/>
    </location>
</feature>
<feature type="compositionally biased region" description="Polar residues" evidence="6">
    <location>
        <begin position="279"/>
        <end position="293"/>
    </location>
</feature>
<feature type="transmembrane region" description="Helical" evidence="7">
    <location>
        <begin position="192"/>
        <end position="211"/>
    </location>
</feature>
<keyword evidence="10" id="KW-1185">Reference proteome</keyword>
<evidence type="ECO:0000256" key="2">
    <source>
        <dbReference type="ARBA" id="ARBA00022692"/>
    </source>
</evidence>
<keyword evidence="3 7" id="KW-1133">Transmembrane helix</keyword>
<feature type="region of interest" description="Disordered" evidence="6">
    <location>
        <begin position="266"/>
        <end position="293"/>
    </location>
</feature>
<evidence type="ECO:0000256" key="7">
    <source>
        <dbReference type="SAM" id="Phobius"/>
    </source>
</evidence>
<sequence length="293" mass="32607">MVMEWKETGTHVLACAITLFLVSAGAVTLRLISRGRILHILGPTDWFMALTLVLAANGLGNHMADLTPDEIQSFFKAMYVAMILSSLTLIMSKISVLLLFLDIFVLTWVRKATYIVVSLVVSYGLWLVTSTIVHCIPVYSFWDIFVPDRKCFNFAAKWTADASINFALEVLIFSLPLPVLGSLTLPLRQKLWVCFAFSLGVFVCIISGMRFQYLNFPKLEYDPPWSGVMMAYWYIIEVNLPIVIACIPTIKPLVAKVCPRLLESAPPSELSGDCPNPPTISSGPSRTLGSKMF</sequence>
<comment type="subcellular location">
    <subcellularLocation>
        <location evidence="1">Membrane</location>
        <topology evidence="1">Multi-pass membrane protein</topology>
    </subcellularLocation>
</comment>
<evidence type="ECO:0000256" key="6">
    <source>
        <dbReference type="SAM" id="MobiDB-lite"/>
    </source>
</evidence>
<evidence type="ECO:0000256" key="4">
    <source>
        <dbReference type="ARBA" id="ARBA00023136"/>
    </source>
</evidence>
<dbReference type="GO" id="GO:0016020">
    <property type="term" value="C:membrane"/>
    <property type="evidence" value="ECO:0007669"/>
    <property type="project" value="UniProtKB-SubCell"/>
</dbReference>
<keyword evidence="4 7" id="KW-0472">Membrane</keyword>
<protein>
    <recommendedName>
        <fullName evidence="8">Rhodopsin domain-containing protein</fullName>
    </recommendedName>
</protein>
<proteinExistence type="inferred from homology"/>
<evidence type="ECO:0000259" key="8">
    <source>
        <dbReference type="Pfam" id="PF20684"/>
    </source>
</evidence>
<dbReference type="PANTHER" id="PTHR33048:SF47">
    <property type="entry name" value="INTEGRAL MEMBRANE PROTEIN-RELATED"/>
    <property type="match status" value="1"/>
</dbReference>
<feature type="transmembrane region" description="Helical" evidence="7">
    <location>
        <begin position="162"/>
        <end position="180"/>
    </location>
</feature>
<feature type="transmembrane region" description="Helical" evidence="7">
    <location>
        <begin position="113"/>
        <end position="142"/>
    </location>
</feature>
<evidence type="ECO:0000256" key="1">
    <source>
        <dbReference type="ARBA" id="ARBA00004141"/>
    </source>
</evidence>
<keyword evidence="2 7" id="KW-0812">Transmembrane</keyword>
<dbReference type="PANTHER" id="PTHR33048">
    <property type="entry name" value="PTH11-LIKE INTEGRAL MEMBRANE PROTEIN (AFU_ORTHOLOGUE AFUA_5G11245)"/>
    <property type="match status" value="1"/>
</dbReference>
<evidence type="ECO:0000256" key="5">
    <source>
        <dbReference type="ARBA" id="ARBA00038359"/>
    </source>
</evidence>
<organism evidence="9 10">
    <name type="scientific">Staphylotrichum longicolle</name>
    <dbReference type="NCBI Taxonomy" id="669026"/>
    <lineage>
        <taxon>Eukaryota</taxon>
        <taxon>Fungi</taxon>
        <taxon>Dikarya</taxon>
        <taxon>Ascomycota</taxon>
        <taxon>Pezizomycotina</taxon>
        <taxon>Sordariomycetes</taxon>
        <taxon>Sordariomycetidae</taxon>
        <taxon>Sordariales</taxon>
        <taxon>Chaetomiaceae</taxon>
        <taxon>Staphylotrichum</taxon>
    </lineage>
</organism>
<dbReference type="InterPro" id="IPR049326">
    <property type="entry name" value="Rhodopsin_dom_fungi"/>
</dbReference>
<dbReference type="AlphaFoldDB" id="A0AAD4F5W5"/>
<comment type="similarity">
    <text evidence="5">Belongs to the SAT4 family.</text>
</comment>
<feature type="transmembrane region" description="Helical" evidence="7">
    <location>
        <begin position="40"/>
        <end position="59"/>
    </location>
</feature>
<dbReference type="Pfam" id="PF20684">
    <property type="entry name" value="Fung_rhodopsin"/>
    <property type="match status" value="1"/>
</dbReference>
<evidence type="ECO:0000313" key="10">
    <source>
        <dbReference type="Proteomes" id="UP001197093"/>
    </source>
</evidence>
<evidence type="ECO:0000313" key="9">
    <source>
        <dbReference type="EMBL" id="KAG7293571.1"/>
    </source>
</evidence>
<dbReference type="Proteomes" id="UP001197093">
    <property type="component" value="Unassembled WGS sequence"/>
</dbReference>
<feature type="transmembrane region" description="Helical" evidence="7">
    <location>
        <begin position="79"/>
        <end position="101"/>
    </location>
</feature>
<feature type="transmembrane region" description="Helical" evidence="7">
    <location>
        <begin position="231"/>
        <end position="250"/>
    </location>
</feature>
<comment type="caution">
    <text evidence="9">The sequence shown here is derived from an EMBL/GenBank/DDBJ whole genome shotgun (WGS) entry which is preliminary data.</text>
</comment>
<dbReference type="EMBL" id="JAHCVI010000001">
    <property type="protein sequence ID" value="KAG7293571.1"/>
    <property type="molecule type" value="Genomic_DNA"/>
</dbReference>
<gene>
    <name evidence="9" type="ORF">NEMBOFW57_003624</name>
</gene>
<accession>A0AAD4F5W5</accession>
<evidence type="ECO:0000256" key="3">
    <source>
        <dbReference type="ARBA" id="ARBA00022989"/>
    </source>
</evidence>
<dbReference type="InterPro" id="IPR052337">
    <property type="entry name" value="SAT4-like"/>
</dbReference>